<organism evidence="2 3">
    <name type="scientific">Campylobacter californiensis</name>
    <dbReference type="NCBI Taxonomy" id="1032243"/>
    <lineage>
        <taxon>Bacteria</taxon>
        <taxon>Pseudomonadati</taxon>
        <taxon>Campylobacterota</taxon>
        <taxon>Epsilonproteobacteria</taxon>
        <taxon>Campylobacterales</taxon>
        <taxon>Campylobacteraceae</taxon>
        <taxon>Campylobacter</taxon>
    </lineage>
</organism>
<evidence type="ECO:0000313" key="3">
    <source>
        <dbReference type="Proteomes" id="UP000650616"/>
    </source>
</evidence>
<gene>
    <name evidence="1" type="ORF">CCAL12919_04215</name>
    <name evidence="2" type="ORF">CCAL9337_07270</name>
</gene>
<evidence type="ECO:0000313" key="1">
    <source>
        <dbReference type="EMBL" id="MBE2986335.1"/>
    </source>
</evidence>
<dbReference type="Proteomes" id="UP000650616">
    <property type="component" value="Unassembled WGS sequence"/>
</dbReference>
<dbReference type="RefSeq" id="WP_170016751.1">
    <property type="nucleotide sequence ID" value="NZ_CP012545.1"/>
</dbReference>
<dbReference type="Pfam" id="PF17437">
    <property type="entry name" value="DUF5416"/>
    <property type="match status" value="1"/>
</dbReference>
<reference evidence="2 3" key="1">
    <citation type="submission" date="2015-08" db="EMBL/GenBank/DDBJ databases">
        <title>Comparative genomics of the Campylobacter concisus group.</title>
        <authorList>
            <person name="Yee E."/>
            <person name="Chapman M.H."/>
            <person name="Huynh S."/>
            <person name="Bono J.L."/>
            <person name="On S.L."/>
            <person name="St Leger J."/>
            <person name="Foster G."/>
            <person name="Parker C.T."/>
            <person name="Miller W.G."/>
        </authorList>
    </citation>
    <scope>NUCLEOTIDE SEQUENCE [LARGE SCALE GENOMIC DNA]</scope>
    <source>
        <strain evidence="2 3">RM9337</strain>
    </source>
</reference>
<reference evidence="1 4" key="2">
    <citation type="submission" date="2020-10" db="EMBL/GenBank/DDBJ databases">
        <title>Campylobacter californiensis sp. nov. isolated from cattle and feral swine in California.</title>
        <authorList>
            <person name="Miller W.G."/>
        </authorList>
    </citation>
    <scope>NUCLEOTIDE SEQUENCE [LARGE SCALE GENOMIC DNA]</scope>
    <source>
        <strain evidence="1 4">RM12919</strain>
    </source>
</reference>
<comment type="caution">
    <text evidence="2">The sequence shown here is derived from an EMBL/GenBank/DDBJ whole genome shotgun (WGS) entry which is preliminary data.</text>
</comment>
<dbReference type="InterPro" id="IPR035393">
    <property type="entry name" value="DUF5416"/>
</dbReference>
<sequence length="174" mass="20016">MRSAFYDFNFNECEILKPLNLREFVIIKHESGCDLVDESIEEFVFADCVKNFSELTVSESNNLFDGLNIKDEIIKSLKIIIKGYNESTDSINFDLDKINLNAPYRYAITSNGFEMSMTLNEKADRVIDFLRSIECSFDDGCKHDVLIYINDEILCSNANCDKKVQDEDSFTHAK</sequence>
<dbReference type="EMBL" id="JADBHS010000006">
    <property type="protein sequence ID" value="MBE2986335.1"/>
    <property type="molecule type" value="Genomic_DNA"/>
</dbReference>
<evidence type="ECO:0000313" key="2">
    <source>
        <dbReference type="EMBL" id="MBE3608524.1"/>
    </source>
</evidence>
<proteinExistence type="predicted"/>
<dbReference type="AlphaFoldDB" id="A0AAW3ZT54"/>
<dbReference type="Proteomes" id="UP001318760">
    <property type="component" value="Unassembled WGS sequence"/>
</dbReference>
<accession>A0AAW3ZT54</accession>
<evidence type="ECO:0000313" key="4">
    <source>
        <dbReference type="Proteomes" id="UP001318760"/>
    </source>
</evidence>
<name>A0AAW3ZT54_9BACT</name>
<keyword evidence="3" id="KW-1185">Reference proteome</keyword>
<protein>
    <submittedName>
        <fullName evidence="2">Uncharacterized protein</fullName>
    </submittedName>
</protein>
<dbReference type="EMBL" id="LIWG01000009">
    <property type="protein sequence ID" value="MBE3608524.1"/>
    <property type="molecule type" value="Genomic_DNA"/>
</dbReference>